<reference evidence="13 14" key="1">
    <citation type="submission" date="2020-05" db="EMBL/GenBank/DDBJ databases">
        <title>Complete genome of Clostridium estertheticum subspecies estertheticum, isolated from Vacuum packed lamb meat from New Zealand imported to Switzerland.</title>
        <authorList>
            <person name="Wambui J."/>
            <person name="Stevens M.J.A."/>
            <person name="Stephan R."/>
        </authorList>
    </citation>
    <scope>NUCLEOTIDE SEQUENCE [LARGE SCALE GENOMIC DNA]</scope>
    <source>
        <strain evidence="13 14">CEST001</strain>
    </source>
</reference>
<dbReference type="Gene3D" id="1.10.246.80">
    <property type="match status" value="1"/>
</dbReference>
<dbReference type="PANTHER" id="PTHR46173:SF1">
    <property type="entry name" value="CCA TRNA NUCLEOTIDYLTRANSFERASE 1, MITOCHONDRIAL"/>
    <property type="match status" value="1"/>
</dbReference>
<dbReference type="SUPFAM" id="SSF81891">
    <property type="entry name" value="Poly A polymerase C-terminal region-like"/>
    <property type="match status" value="1"/>
</dbReference>
<dbReference type="Gene3D" id="1.10.3090.10">
    <property type="entry name" value="cca-adding enzyme, domain 2"/>
    <property type="match status" value="1"/>
</dbReference>
<evidence type="ECO:0000256" key="6">
    <source>
        <dbReference type="ARBA" id="ARBA00022741"/>
    </source>
</evidence>
<dbReference type="Pfam" id="PF01743">
    <property type="entry name" value="PolyA_pol"/>
    <property type="match status" value="1"/>
</dbReference>
<dbReference type="EMBL" id="JABEYB010000004">
    <property type="protein sequence ID" value="NNU75566.1"/>
    <property type="molecule type" value="Genomic_DNA"/>
</dbReference>
<dbReference type="InterPro" id="IPR043519">
    <property type="entry name" value="NT_sf"/>
</dbReference>
<dbReference type="GO" id="GO:0046872">
    <property type="term" value="F:metal ion binding"/>
    <property type="evidence" value="ECO:0007669"/>
    <property type="project" value="UniProtKB-KW"/>
</dbReference>
<evidence type="ECO:0000256" key="4">
    <source>
        <dbReference type="ARBA" id="ARBA00022695"/>
    </source>
</evidence>
<dbReference type="AlphaFoldDB" id="A0A7Y3SUF2"/>
<dbReference type="GO" id="GO:0000049">
    <property type="term" value="F:tRNA binding"/>
    <property type="evidence" value="ECO:0007669"/>
    <property type="project" value="TreeGrafter"/>
</dbReference>
<comment type="similarity">
    <text evidence="9">Belongs to the tRNA nucleotidyltransferase/poly(A) polymerase family.</text>
</comment>
<evidence type="ECO:0000256" key="8">
    <source>
        <dbReference type="ARBA" id="ARBA00022884"/>
    </source>
</evidence>
<dbReference type="Gene3D" id="3.30.460.10">
    <property type="entry name" value="Beta Polymerase, domain 2"/>
    <property type="match status" value="1"/>
</dbReference>
<dbReference type="GO" id="GO:0004810">
    <property type="term" value="F:CCA tRNA nucleotidyltransferase activity"/>
    <property type="evidence" value="ECO:0007669"/>
    <property type="project" value="UniProtKB-EC"/>
</dbReference>
<comment type="caution">
    <text evidence="13">The sequence shown here is derived from an EMBL/GenBank/DDBJ whole genome shotgun (WGS) entry which is preliminary data.</text>
</comment>
<keyword evidence="6" id="KW-0547">Nucleotide-binding</keyword>
<dbReference type="Pfam" id="PF12627">
    <property type="entry name" value="PolyA_pol_RNAbd"/>
    <property type="match status" value="1"/>
</dbReference>
<name>A0A7Y3SUF2_9CLOT</name>
<evidence type="ECO:0000256" key="1">
    <source>
        <dbReference type="ARBA" id="ARBA00001946"/>
    </source>
</evidence>
<dbReference type="EC" id="2.7.7.72" evidence="13"/>
<keyword evidence="4 13" id="KW-0548">Nucleotidyltransferase</keyword>
<dbReference type="InterPro" id="IPR002646">
    <property type="entry name" value="PolA_pol_head_dom"/>
</dbReference>
<keyword evidence="3" id="KW-0819">tRNA processing</keyword>
<dbReference type="Pfam" id="PF13735">
    <property type="entry name" value="tRNA_NucTran2_2"/>
    <property type="match status" value="1"/>
</dbReference>
<evidence type="ECO:0000259" key="12">
    <source>
        <dbReference type="Pfam" id="PF13735"/>
    </source>
</evidence>
<feature type="domain" description="Poly A polymerase head" evidence="10">
    <location>
        <begin position="22"/>
        <end position="142"/>
    </location>
</feature>
<keyword evidence="2 9" id="KW-0808">Transferase</keyword>
<dbReference type="NCBIfam" id="NF009814">
    <property type="entry name" value="PRK13299.1"/>
    <property type="match status" value="1"/>
</dbReference>
<dbReference type="GO" id="GO:0008033">
    <property type="term" value="P:tRNA processing"/>
    <property type="evidence" value="ECO:0007669"/>
    <property type="project" value="UniProtKB-KW"/>
</dbReference>
<keyword evidence="8 9" id="KW-0694">RNA-binding</keyword>
<evidence type="ECO:0000259" key="10">
    <source>
        <dbReference type="Pfam" id="PF01743"/>
    </source>
</evidence>
<dbReference type="SUPFAM" id="SSF81301">
    <property type="entry name" value="Nucleotidyltransferase"/>
    <property type="match status" value="1"/>
</dbReference>
<feature type="domain" description="tRNA nucleotidyltransferase/poly(A) polymerase RNA and SrmB- binding" evidence="11">
    <location>
        <begin position="169"/>
        <end position="228"/>
    </location>
</feature>
<dbReference type="Proteomes" id="UP000531659">
    <property type="component" value="Unassembled WGS sequence"/>
</dbReference>
<dbReference type="InterPro" id="IPR050264">
    <property type="entry name" value="Bact_CCA-adding_enz_type3_sf"/>
</dbReference>
<evidence type="ECO:0000259" key="11">
    <source>
        <dbReference type="Pfam" id="PF12627"/>
    </source>
</evidence>
<evidence type="ECO:0000256" key="7">
    <source>
        <dbReference type="ARBA" id="ARBA00022842"/>
    </source>
</evidence>
<dbReference type="InterPro" id="IPR032828">
    <property type="entry name" value="PolyA_RNA-bd"/>
</dbReference>
<dbReference type="InterPro" id="IPR032810">
    <property type="entry name" value="CCA-adding_enz_C"/>
</dbReference>
<dbReference type="CDD" id="cd00077">
    <property type="entry name" value="HDc"/>
    <property type="match status" value="1"/>
</dbReference>
<dbReference type="CDD" id="cd05398">
    <property type="entry name" value="NT_ClassII-CCAase"/>
    <property type="match status" value="1"/>
</dbReference>
<evidence type="ECO:0000256" key="2">
    <source>
        <dbReference type="ARBA" id="ARBA00022679"/>
    </source>
</evidence>
<accession>A0A7Y3SUF2</accession>
<evidence type="ECO:0000256" key="9">
    <source>
        <dbReference type="RuleBase" id="RU003953"/>
    </source>
</evidence>
<evidence type="ECO:0000256" key="3">
    <source>
        <dbReference type="ARBA" id="ARBA00022694"/>
    </source>
</evidence>
<protein>
    <submittedName>
        <fullName evidence="13">CCA tRNA nucleotidyltransferase</fullName>
        <ecNumber evidence="13">2.7.7.72</ecNumber>
    </submittedName>
</protein>
<feature type="domain" description="CCA-adding enzyme C-terminal" evidence="12">
    <location>
        <begin position="298"/>
        <end position="437"/>
    </location>
</feature>
<keyword evidence="5" id="KW-0479">Metal-binding</keyword>
<dbReference type="InterPro" id="IPR003607">
    <property type="entry name" value="HD/PDEase_dom"/>
</dbReference>
<dbReference type="RefSeq" id="WP_171296315.1">
    <property type="nucleotide sequence ID" value="NZ_CP087098.1"/>
</dbReference>
<proteinExistence type="inferred from homology"/>
<evidence type="ECO:0000256" key="5">
    <source>
        <dbReference type="ARBA" id="ARBA00022723"/>
    </source>
</evidence>
<comment type="cofactor">
    <cofactor evidence="1">
        <name>Mg(2+)</name>
        <dbReference type="ChEBI" id="CHEBI:18420"/>
    </cofactor>
</comment>
<evidence type="ECO:0000313" key="14">
    <source>
        <dbReference type="Proteomes" id="UP000531659"/>
    </source>
</evidence>
<organism evidence="13 14">
    <name type="scientific">Clostridium estertheticum</name>
    <dbReference type="NCBI Taxonomy" id="238834"/>
    <lineage>
        <taxon>Bacteria</taxon>
        <taxon>Bacillati</taxon>
        <taxon>Bacillota</taxon>
        <taxon>Clostridia</taxon>
        <taxon>Eubacteriales</taxon>
        <taxon>Clostridiaceae</taxon>
        <taxon>Clostridium</taxon>
    </lineage>
</organism>
<evidence type="ECO:0000313" key="13">
    <source>
        <dbReference type="EMBL" id="NNU75566.1"/>
    </source>
</evidence>
<dbReference type="PANTHER" id="PTHR46173">
    <property type="entry name" value="CCA TRNA NUCLEOTIDYLTRANSFERASE 1, MITOCHONDRIAL"/>
    <property type="match status" value="1"/>
</dbReference>
<dbReference type="GO" id="GO:0000166">
    <property type="term" value="F:nucleotide binding"/>
    <property type="evidence" value="ECO:0007669"/>
    <property type="project" value="UniProtKB-KW"/>
</dbReference>
<sequence>MFIPNDVKIILDTLKNNGYESYIVGGSVRDATIGKDVPKDYDITTNAMPEEIIKFFDKTVPTGIKHGTITVMVNGEGYEVTTYRIDGEYLDNRRPSGVTFVSNLEEDLARRDFTINALAFNEEDGLIDCFDGIFDLENKIIRAVGEPNKRFKEDALRMLRAIRFAASLDFDIEEKTMIAIKMNCNLISNVSTERIRDELCKMLVSNKTTKAFKLLEETKLLQIILPELQLTVGFNQRNPHHDKDVFSHILAVVEKCPPVLNIRMAGLLHDIAKPDCFTIDVSGIGHFYDHDRKGAKIAGQILRRLKFDNESITEIEILVKEHMNVLTKPTAISVKHLINRTSMNLVFSLFALQRADALGSRFPQIRLDEINRVEKQTIDIIESKVPLAIKELAVNGKDLMNEFSIKPGTQIGVMLKFLLNIVLENSELNTKDKLLSIIYDKYIKIETSKIIR</sequence>
<gene>
    <name evidence="13" type="ORF">HLQ16_06430</name>
</gene>
<keyword evidence="7" id="KW-0460">Magnesium</keyword>